<keyword evidence="5" id="KW-0030">Aminoacyl-tRNA synthetase</keyword>
<dbReference type="GO" id="GO:0006428">
    <property type="term" value="P:isoleucyl-tRNA aminoacylation"/>
    <property type="evidence" value="ECO:0007669"/>
    <property type="project" value="TreeGrafter"/>
</dbReference>
<evidence type="ECO:0000256" key="3">
    <source>
        <dbReference type="ARBA" id="ARBA00022840"/>
    </source>
</evidence>
<protein>
    <submittedName>
        <fullName evidence="6">Uncharacterized protein</fullName>
    </submittedName>
</protein>
<name>X1R115_9ZZZZ</name>
<proteinExistence type="predicted"/>
<evidence type="ECO:0000256" key="4">
    <source>
        <dbReference type="ARBA" id="ARBA00022917"/>
    </source>
</evidence>
<evidence type="ECO:0000256" key="1">
    <source>
        <dbReference type="ARBA" id="ARBA00022598"/>
    </source>
</evidence>
<dbReference type="GO" id="GO:0004822">
    <property type="term" value="F:isoleucine-tRNA ligase activity"/>
    <property type="evidence" value="ECO:0007669"/>
    <property type="project" value="InterPro"/>
</dbReference>
<keyword evidence="4" id="KW-0648">Protein biosynthesis</keyword>
<sequence length="78" mass="8622">KEKSDLIEAGEIIETFKGKKLEGFEYEGLFDELPSVKETLGSYKHSVILWKEVTKEEGTGIVHVAPGCGQGVVVQTRK</sequence>
<feature type="non-terminal residue" evidence="6">
    <location>
        <position position="1"/>
    </location>
</feature>
<dbReference type="GO" id="GO:0005524">
    <property type="term" value="F:ATP binding"/>
    <property type="evidence" value="ECO:0007669"/>
    <property type="project" value="UniProtKB-KW"/>
</dbReference>
<evidence type="ECO:0000256" key="5">
    <source>
        <dbReference type="ARBA" id="ARBA00023146"/>
    </source>
</evidence>
<dbReference type="GO" id="GO:0002161">
    <property type="term" value="F:aminoacyl-tRNA deacylase activity"/>
    <property type="evidence" value="ECO:0007669"/>
    <property type="project" value="InterPro"/>
</dbReference>
<reference evidence="6" key="1">
    <citation type="journal article" date="2014" name="Front. Microbiol.">
        <title>High frequency of phylogenetically diverse reductive dehalogenase-homologous genes in deep subseafloor sedimentary metagenomes.</title>
        <authorList>
            <person name="Kawai M."/>
            <person name="Futagami T."/>
            <person name="Toyoda A."/>
            <person name="Takaki Y."/>
            <person name="Nishi S."/>
            <person name="Hori S."/>
            <person name="Arai W."/>
            <person name="Tsubouchi T."/>
            <person name="Morono Y."/>
            <person name="Uchiyama I."/>
            <person name="Ito T."/>
            <person name="Fujiyama A."/>
            <person name="Inagaki F."/>
            <person name="Takami H."/>
        </authorList>
    </citation>
    <scope>NUCLEOTIDE SEQUENCE</scope>
    <source>
        <strain evidence="6">Expedition CK06-06</strain>
    </source>
</reference>
<keyword evidence="3" id="KW-0067">ATP-binding</keyword>
<dbReference type="Gene3D" id="3.90.740.10">
    <property type="entry name" value="Valyl/Leucyl/Isoleucyl-tRNA synthetase, editing domain"/>
    <property type="match status" value="1"/>
</dbReference>
<organism evidence="6">
    <name type="scientific">marine sediment metagenome</name>
    <dbReference type="NCBI Taxonomy" id="412755"/>
    <lineage>
        <taxon>unclassified sequences</taxon>
        <taxon>metagenomes</taxon>
        <taxon>ecological metagenomes</taxon>
    </lineage>
</organism>
<evidence type="ECO:0000313" key="6">
    <source>
        <dbReference type="EMBL" id="GAI49239.1"/>
    </source>
</evidence>
<dbReference type="SUPFAM" id="SSF50677">
    <property type="entry name" value="ValRS/IleRS/LeuRS editing domain"/>
    <property type="match status" value="1"/>
</dbReference>
<gene>
    <name evidence="6" type="ORF">S06H3_59432</name>
</gene>
<comment type="caution">
    <text evidence="6">The sequence shown here is derived from an EMBL/GenBank/DDBJ whole genome shotgun (WGS) entry which is preliminary data.</text>
</comment>
<dbReference type="EMBL" id="BARV01038613">
    <property type="protein sequence ID" value="GAI49239.1"/>
    <property type="molecule type" value="Genomic_DNA"/>
</dbReference>
<keyword evidence="1" id="KW-0436">Ligase</keyword>
<dbReference type="PANTHER" id="PTHR42780:SF1">
    <property type="entry name" value="ISOLEUCINE--TRNA LIGASE, CYTOPLASMIC"/>
    <property type="match status" value="1"/>
</dbReference>
<dbReference type="InterPro" id="IPR023586">
    <property type="entry name" value="Ile-tRNA-ligase_type2"/>
</dbReference>
<dbReference type="AlphaFoldDB" id="X1R115"/>
<keyword evidence="2" id="KW-0547">Nucleotide-binding</keyword>
<accession>X1R115</accession>
<dbReference type="PANTHER" id="PTHR42780">
    <property type="entry name" value="SOLEUCYL-TRNA SYNTHETASE"/>
    <property type="match status" value="1"/>
</dbReference>
<evidence type="ECO:0000256" key="2">
    <source>
        <dbReference type="ARBA" id="ARBA00022741"/>
    </source>
</evidence>
<dbReference type="InterPro" id="IPR009008">
    <property type="entry name" value="Val/Leu/Ile-tRNA-synth_edit"/>
</dbReference>